<reference evidence="1" key="1">
    <citation type="submission" date="2023-06" db="EMBL/GenBank/DDBJ databases">
        <authorList>
            <person name="Kurt Z."/>
        </authorList>
    </citation>
    <scope>NUCLEOTIDE SEQUENCE</scope>
</reference>
<evidence type="ECO:0000313" key="3">
    <source>
        <dbReference type="Proteomes" id="UP001642409"/>
    </source>
</evidence>
<accession>A0AA86RL57</accession>
<proteinExistence type="predicted"/>
<keyword evidence="3" id="KW-1185">Reference proteome</keyword>
<dbReference type="AlphaFoldDB" id="A0AA86RL57"/>
<organism evidence="1">
    <name type="scientific">Hexamita inflata</name>
    <dbReference type="NCBI Taxonomy" id="28002"/>
    <lineage>
        <taxon>Eukaryota</taxon>
        <taxon>Metamonada</taxon>
        <taxon>Diplomonadida</taxon>
        <taxon>Hexamitidae</taxon>
        <taxon>Hexamitinae</taxon>
        <taxon>Hexamita</taxon>
    </lineage>
</organism>
<reference evidence="2 3" key="2">
    <citation type="submission" date="2024-07" db="EMBL/GenBank/DDBJ databases">
        <authorList>
            <person name="Akdeniz Z."/>
        </authorList>
    </citation>
    <scope>NUCLEOTIDE SEQUENCE [LARGE SCALE GENOMIC DNA]</scope>
</reference>
<evidence type="ECO:0000313" key="2">
    <source>
        <dbReference type="EMBL" id="CAL5983346.1"/>
    </source>
</evidence>
<dbReference type="EMBL" id="CAXDID020000015">
    <property type="protein sequence ID" value="CAL5983346.1"/>
    <property type="molecule type" value="Genomic_DNA"/>
</dbReference>
<gene>
    <name evidence="1" type="ORF">HINF_LOCUS64483</name>
    <name evidence="2" type="ORF">HINF_LOCUS7584</name>
</gene>
<name>A0AA86RL57_9EUKA</name>
<protein>
    <submittedName>
        <fullName evidence="1">Golgin subfamily B member 1-like</fullName>
    </submittedName>
    <submittedName>
        <fullName evidence="2">Golgin_subfamily B member 1-like</fullName>
    </submittedName>
</protein>
<dbReference type="EMBL" id="CATOUU010001174">
    <property type="protein sequence ID" value="CAI9976838.1"/>
    <property type="molecule type" value="Genomic_DNA"/>
</dbReference>
<dbReference type="Proteomes" id="UP001642409">
    <property type="component" value="Unassembled WGS sequence"/>
</dbReference>
<evidence type="ECO:0000313" key="1">
    <source>
        <dbReference type="EMBL" id="CAI9976838.1"/>
    </source>
</evidence>
<comment type="caution">
    <text evidence="1">The sequence shown here is derived from an EMBL/GenBank/DDBJ whole genome shotgun (WGS) entry which is preliminary data.</text>
</comment>
<sequence length="565" mass="61313">MLVNEFYFLHVQGSIIGLSASIAVLQTQCIAMDVGIAAAQSTATAAAATGAANSGLISTLQSQVVKLEGDSAMLTSDMATVKSEQTTIKVDAAQVATDLKKFKLAQGFADASLQGQITDLQVEKADKETTYTKLEVDAYFVAQTDTNNQLNGGILQLGSSKADQITTYSITDVDTKLALKANVVDVNTSLGLKSDKTYVDTGFNLYGSQLTTLKTRADNVDILNTTQNTNITNLQNSTTTLNNGMTTAFSRLQVIDNLNTQQSNSIVSLTNDNTTNKTDISTLKSDTTTLKAKCTEIEGINTVQTTDIVALKTRCTDIETLNTTQDSIIEIHTGNFGQINDNFTDVWGRLDKIETTDLDGVTRRLDLIDVNVGDMMPIVHYLSEQNPLTQQKIAALETDNTTNKTNIANLTTRANEQDQTNLTFGGKITTLQTNDTKQNNDIYNINNNVITIGNSVTAINTRVTNLETFVYNLYSRGTGWYKEGDFVTCYGTISIGGGGQPTVYYAVTMVEVFHYSVTVKRGSNSGGGCDVLYAEPGLSSMLITHDYASNAYISWGNWQVKGRWR</sequence>